<gene>
    <name evidence="1" type="ORF">EUGRSUZ_J00925</name>
</gene>
<reference evidence="1" key="1">
    <citation type="submission" date="2013-07" db="EMBL/GenBank/DDBJ databases">
        <title>The genome of Eucalyptus grandis.</title>
        <authorList>
            <person name="Schmutz J."/>
            <person name="Hayes R."/>
            <person name="Myburg A."/>
            <person name="Tuskan G."/>
            <person name="Grattapaglia D."/>
            <person name="Rokhsar D.S."/>
        </authorList>
    </citation>
    <scope>NUCLEOTIDE SEQUENCE</scope>
    <source>
        <tissue evidence="1">Leaf extractions</tissue>
    </source>
</reference>
<evidence type="ECO:0000313" key="1">
    <source>
        <dbReference type="EMBL" id="KCW51381.1"/>
    </source>
</evidence>
<proteinExistence type="predicted"/>
<dbReference type="AlphaFoldDB" id="A0A059ACL3"/>
<protein>
    <submittedName>
        <fullName evidence="1">Uncharacterized protein</fullName>
    </submittedName>
</protein>
<dbReference type="InParanoid" id="A0A059ACL3"/>
<dbReference type="EMBL" id="KK198762">
    <property type="protein sequence ID" value="KCW51381.1"/>
    <property type="molecule type" value="Genomic_DNA"/>
</dbReference>
<sequence>MFGEGKSVVVELEAHAVVDLVVLEGDVVLVDVVPLLDSDLVGAGARLGGHQLLEVADGVVLVALHPHLLPQPVVQHHLYHLRLLLLRRKP</sequence>
<organism evidence="1">
    <name type="scientific">Eucalyptus grandis</name>
    <name type="common">Flooded gum</name>
    <dbReference type="NCBI Taxonomy" id="71139"/>
    <lineage>
        <taxon>Eukaryota</taxon>
        <taxon>Viridiplantae</taxon>
        <taxon>Streptophyta</taxon>
        <taxon>Embryophyta</taxon>
        <taxon>Tracheophyta</taxon>
        <taxon>Spermatophyta</taxon>
        <taxon>Magnoliopsida</taxon>
        <taxon>eudicotyledons</taxon>
        <taxon>Gunneridae</taxon>
        <taxon>Pentapetalae</taxon>
        <taxon>rosids</taxon>
        <taxon>malvids</taxon>
        <taxon>Myrtales</taxon>
        <taxon>Myrtaceae</taxon>
        <taxon>Myrtoideae</taxon>
        <taxon>Eucalypteae</taxon>
        <taxon>Eucalyptus</taxon>
    </lineage>
</organism>
<name>A0A059ACL3_EUCGR</name>
<accession>A0A059ACL3</accession>
<dbReference type="Gramene" id="KCW51381">
    <property type="protein sequence ID" value="KCW51381"/>
    <property type="gene ID" value="EUGRSUZ_J00925"/>
</dbReference>